<evidence type="ECO:0000256" key="4">
    <source>
        <dbReference type="SAM" id="MobiDB-lite"/>
    </source>
</evidence>
<accession>A0A6I3MFB6</accession>
<evidence type="ECO:0000256" key="1">
    <source>
        <dbReference type="ARBA" id="ARBA00023015"/>
    </source>
</evidence>
<comment type="caution">
    <text evidence="6">The sequence shown here is derived from an EMBL/GenBank/DDBJ whole genome shotgun (WGS) entry which is preliminary data.</text>
</comment>
<dbReference type="Proteomes" id="UP000433071">
    <property type="component" value="Unassembled WGS sequence"/>
</dbReference>
<keyword evidence="2" id="KW-0238">DNA-binding</keyword>
<feature type="domain" description="HTH luxR-type" evidence="5">
    <location>
        <begin position="783"/>
        <end position="848"/>
    </location>
</feature>
<evidence type="ECO:0000313" key="6">
    <source>
        <dbReference type="EMBL" id="MTH68983.1"/>
    </source>
</evidence>
<dbReference type="PANTHER" id="PTHR44688">
    <property type="entry name" value="DNA-BINDING TRANSCRIPTIONAL ACTIVATOR DEVR_DOSR"/>
    <property type="match status" value="1"/>
</dbReference>
<dbReference type="AlphaFoldDB" id="A0A6I3MFB6"/>
<dbReference type="Gene3D" id="1.10.10.10">
    <property type="entry name" value="Winged helix-like DNA-binding domain superfamily/Winged helix DNA-binding domain"/>
    <property type="match status" value="1"/>
</dbReference>
<dbReference type="InterPro" id="IPR036388">
    <property type="entry name" value="WH-like_DNA-bd_sf"/>
</dbReference>
<keyword evidence="1" id="KW-0805">Transcription regulation</keyword>
<dbReference type="InterPro" id="IPR027417">
    <property type="entry name" value="P-loop_NTPase"/>
</dbReference>
<gene>
    <name evidence="6" type="ORF">GJ743_11420</name>
</gene>
<evidence type="ECO:0000256" key="2">
    <source>
        <dbReference type="ARBA" id="ARBA00023125"/>
    </source>
</evidence>
<dbReference type="SMART" id="SM00421">
    <property type="entry name" value="HTH_LUXR"/>
    <property type="match status" value="1"/>
</dbReference>
<feature type="region of interest" description="Disordered" evidence="4">
    <location>
        <begin position="759"/>
        <end position="792"/>
    </location>
</feature>
<dbReference type="InterPro" id="IPR016032">
    <property type="entry name" value="Sig_transdc_resp-reg_C-effctor"/>
</dbReference>
<dbReference type="SUPFAM" id="SSF46894">
    <property type="entry name" value="C-terminal effector domain of the bipartite response regulators"/>
    <property type="match status" value="1"/>
</dbReference>
<dbReference type="PRINTS" id="PR00038">
    <property type="entry name" value="HTHLUXR"/>
</dbReference>
<dbReference type="GO" id="GO:0003677">
    <property type="term" value="F:DNA binding"/>
    <property type="evidence" value="ECO:0007669"/>
    <property type="project" value="UniProtKB-KW"/>
</dbReference>
<organism evidence="6 7">
    <name type="scientific">Agromyces bracchium</name>
    <dbReference type="NCBI Taxonomy" id="88376"/>
    <lineage>
        <taxon>Bacteria</taxon>
        <taxon>Bacillati</taxon>
        <taxon>Actinomycetota</taxon>
        <taxon>Actinomycetes</taxon>
        <taxon>Micrococcales</taxon>
        <taxon>Microbacteriaceae</taxon>
        <taxon>Agromyces</taxon>
    </lineage>
</organism>
<keyword evidence="3" id="KW-0804">Transcription</keyword>
<feature type="compositionally biased region" description="Basic and acidic residues" evidence="4">
    <location>
        <begin position="759"/>
        <end position="768"/>
    </location>
</feature>
<evidence type="ECO:0000259" key="5">
    <source>
        <dbReference type="PROSITE" id="PS50043"/>
    </source>
</evidence>
<reference evidence="6 7" key="1">
    <citation type="submission" date="2019-11" db="EMBL/GenBank/DDBJ databases">
        <title>Agromyces kandeliae sp. nov., isolated from mangrove soil.</title>
        <authorList>
            <person name="Wang R."/>
        </authorList>
    </citation>
    <scope>NUCLEOTIDE SEQUENCE [LARGE SCALE GENOMIC DNA]</scope>
    <source>
        <strain evidence="6 7">JCM 11433</strain>
    </source>
</reference>
<evidence type="ECO:0000256" key="3">
    <source>
        <dbReference type="ARBA" id="ARBA00023163"/>
    </source>
</evidence>
<dbReference type="GO" id="GO:0006355">
    <property type="term" value="P:regulation of DNA-templated transcription"/>
    <property type="evidence" value="ECO:0007669"/>
    <property type="project" value="InterPro"/>
</dbReference>
<dbReference type="RefSeq" id="WP_155052061.1">
    <property type="nucleotide sequence ID" value="NZ_BAAAIB010000002.1"/>
</dbReference>
<dbReference type="PANTHER" id="PTHR44688:SF16">
    <property type="entry name" value="DNA-BINDING TRANSCRIPTIONAL ACTIVATOR DEVR_DOSR"/>
    <property type="match status" value="1"/>
</dbReference>
<dbReference type="OrthoDB" id="4811808at2"/>
<dbReference type="SUPFAM" id="SSF52540">
    <property type="entry name" value="P-loop containing nucleoside triphosphate hydrolases"/>
    <property type="match status" value="1"/>
</dbReference>
<dbReference type="EMBL" id="WMLB01000024">
    <property type="protein sequence ID" value="MTH68983.1"/>
    <property type="molecule type" value="Genomic_DNA"/>
</dbReference>
<dbReference type="Pfam" id="PF00196">
    <property type="entry name" value="GerE"/>
    <property type="match status" value="1"/>
</dbReference>
<name>A0A6I3MFB6_9MICO</name>
<proteinExistence type="predicted"/>
<sequence length="850" mass="89168">MNAPSRDDAIHRAHDVAGWSDGEQIVRLILSGSDRVVAGVSGPGGSGKSTLLQRMAAELRAGGARVVHGTDPGPAEDGASPVVMLVDDAEQLGPAELAVLDGSVDDVAHLVVAFRPTPASPVANVFDHAGRRRPVVTLHPLAAAEIADRWTTLMHAPPEAGRVDRVLELTHGNPRLVDLVLVAIRDEGWDLDTASDLPGPLLTYVSTELDALDRDTREFVLALAIGFSTSGPALATAPRFAGADTLALVQGARAAGLAAADGALCPLVRSSVLRTALPDEAWSLRRELVDAMAATGTPLEATAMSLADDGFRDARLAGALEQAGDELLPTDPAGAARRYAAAVAAGADRTGLQARRAHAAWAAGDVRDAERLVDRLLARADSPDMCRGVEVAAAVWARQGLLHRSAVAYERLASDRCALAPLAVVCLVATGEPERAVSLRTSGERIAYPTSSYVALDLMADGILRFLDGDHERALAFLLNASSLMSEAGPATVLPEVPAVLAAQVGLVIGELAVADGVLSAAIEGGQGGPAFTARLLLTRGLVALRADRPRQARAHLVAAMADAAMHPIGLRDELLASALRVGLARHQGEIPLLLQTWREARPALAGMRPDLTILPALAELVLAAARLDEMHLVESRVDEARALIERVGADGPLSTALHWTEIEAALLRNDPGGVEDHARVLSTRGDDRIARRLADAARTWASALGGNVDVEGVERAARELESAGYPWDAARLAGHAAARAAEHQDSLRLLALARSLHPDETPSDRDASGASLGAAGSPGPEPSQDDSALSAREREVARLVLEGKTYVEIGETIFISPRTAEHHIARIRRKLGATNRSDLIAKLRSALGE</sequence>
<evidence type="ECO:0000313" key="7">
    <source>
        <dbReference type="Proteomes" id="UP000433071"/>
    </source>
</evidence>
<dbReference type="InterPro" id="IPR000792">
    <property type="entry name" value="Tscrpt_reg_LuxR_C"/>
</dbReference>
<protein>
    <submittedName>
        <fullName evidence="6">LuxR family transcriptional regulator</fullName>
    </submittedName>
</protein>
<dbReference type="PROSITE" id="PS50043">
    <property type="entry name" value="HTH_LUXR_2"/>
    <property type="match status" value="1"/>
</dbReference>
<keyword evidence="7" id="KW-1185">Reference proteome</keyword>
<feature type="compositionally biased region" description="Low complexity" evidence="4">
    <location>
        <begin position="769"/>
        <end position="779"/>
    </location>
</feature>
<dbReference type="CDD" id="cd06170">
    <property type="entry name" value="LuxR_C_like"/>
    <property type="match status" value="1"/>
</dbReference>